<dbReference type="PROSITE" id="PS51194">
    <property type="entry name" value="HELICASE_CTER"/>
    <property type="match status" value="1"/>
</dbReference>
<dbReference type="InterPro" id="IPR002464">
    <property type="entry name" value="DNA/RNA_helicase_DEAH_CS"/>
</dbReference>
<dbReference type="AlphaFoldDB" id="G7E5T6"/>
<comment type="caution">
    <text evidence="10">The sequence shown here is derived from an EMBL/GenBank/DDBJ whole genome shotgun (WGS) entry which is preliminary data.</text>
</comment>
<dbReference type="InterPro" id="IPR011709">
    <property type="entry name" value="DEAD-box_helicase_OB_fold"/>
</dbReference>
<reference evidence="10 11" key="2">
    <citation type="journal article" date="2012" name="Open Biol.">
        <title>Characteristics of nucleosomes and linker DNA regions on the genome of the basidiomycete Mixia osmundae revealed by mono- and dinucleosome mapping.</title>
        <authorList>
            <person name="Nishida H."/>
            <person name="Kondo S."/>
            <person name="Matsumoto T."/>
            <person name="Suzuki Y."/>
            <person name="Yoshikawa H."/>
            <person name="Taylor T.D."/>
            <person name="Sugiyama J."/>
        </authorList>
    </citation>
    <scope>NUCLEOTIDE SEQUENCE [LARGE SCALE GENOMIC DNA]</scope>
    <source>
        <strain evidence="11">CBS 9802 / IAM 14324 / JCM 22182 / KY 12970</strain>
    </source>
</reference>
<evidence type="ECO:0000259" key="8">
    <source>
        <dbReference type="PROSITE" id="PS51192"/>
    </source>
</evidence>
<protein>
    <recommendedName>
        <fullName evidence="2">RNA helicase</fullName>
        <ecNumber evidence="2">3.6.4.13</ecNumber>
    </recommendedName>
</protein>
<dbReference type="SUPFAM" id="SSF52540">
    <property type="entry name" value="P-loop containing nucleoside triphosphate hydrolases"/>
    <property type="match status" value="1"/>
</dbReference>
<dbReference type="FunFam" id="3.40.50.300:FF:000578">
    <property type="entry name" value="probable ATP-dependent RNA helicase DHX35"/>
    <property type="match status" value="1"/>
</dbReference>
<dbReference type="PANTHER" id="PTHR18934:SF136">
    <property type="entry name" value="ATP-DEPENDENT RNA HELICASE DHX35-RELATED"/>
    <property type="match status" value="1"/>
</dbReference>
<dbReference type="Pfam" id="PF04408">
    <property type="entry name" value="WHD_HA2"/>
    <property type="match status" value="1"/>
</dbReference>
<comment type="catalytic activity">
    <reaction evidence="7">
        <text>ATP + H2O = ADP + phosphate + H(+)</text>
        <dbReference type="Rhea" id="RHEA:13065"/>
        <dbReference type="ChEBI" id="CHEBI:15377"/>
        <dbReference type="ChEBI" id="CHEBI:15378"/>
        <dbReference type="ChEBI" id="CHEBI:30616"/>
        <dbReference type="ChEBI" id="CHEBI:43474"/>
        <dbReference type="ChEBI" id="CHEBI:456216"/>
        <dbReference type="EC" id="3.6.4.13"/>
    </reaction>
</comment>
<evidence type="ECO:0000313" key="10">
    <source>
        <dbReference type="EMBL" id="GAA98196.1"/>
    </source>
</evidence>
<evidence type="ECO:0000256" key="1">
    <source>
        <dbReference type="ARBA" id="ARBA00008792"/>
    </source>
</evidence>
<dbReference type="GO" id="GO:0003723">
    <property type="term" value="F:RNA binding"/>
    <property type="evidence" value="ECO:0007669"/>
    <property type="project" value="TreeGrafter"/>
</dbReference>
<sequence>MAFWKPGTVAPGSTIDRETGNEDALAASSANQYAHLSLTSQRQRLPVYKQRTKLLHLVERYPVLIVVGQTGCGKTTQIPQYLFEAGWAAQGRVIGCTQPRRVAATSVAARVAQEVGSLLGDEVGYTIRFEDLSSPTRTRIKYMTDGMLFREAMLDPLLSKYSVIMIDEAHERSSYTDLLLGLLKKVRKKRPELRLIVSSATIDAQAFLNYFNSNIDGADRTQDDAAIISLEGRMYPVEVAYLDEPVTDYVRAAVKAVLDIHLKMPAGDILIFLTGREEIDRCAEDITEQMYDLPAGASKLLPLPLHAGLTSEQQLFVFEPAPAKTRKVVISTNIAEASITIDNIRYVIDSGFVKLRTFNPSTGMDRLTVTGASLASLNQRAGRAGRTSAGKCFRLFPEPALAKLPKSTPPEICRSDISLFLLQLKALGIDNVLRFDYLTPPPSVMLARALEFLYSLKALDDYGRLTRPLGMRMAEVPVDPMMAKILLDSDEFSCSQEILTIAAMTSVQNVFVTGEGGEGAICEIEKRKFTAEEGDHLTLLNVYNAFTGPGKQSAKWCHSHRLNFRALSRAISIRGQLRKYLQRFDIPIISCGEEESQIRKCLVSGYFKNAAKMQPDGTYQSLRDRASLSVHPSSVMFTRVAPTGYVIFHEVIETTKSFMRDITVVDQDWLKEYSGGYYTSRASQRAK</sequence>
<dbReference type="PROSITE" id="PS00690">
    <property type="entry name" value="DEAH_ATP_HELICASE"/>
    <property type="match status" value="1"/>
</dbReference>
<evidence type="ECO:0000256" key="6">
    <source>
        <dbReference type="ARBA" id="ARBA00022840"/>
    </source>
</evidence>
<feature type="domain" description="Helicase ATP-binding" evidence="8">
    <location>
        <begin position="55"/>
        <end position="220"/>
    </location>
</feature>
<dbReference type="SMART" id="SM00490">
    <property type="entry name" value="HELICc"/>
    <property type="match status" value="1"/>
</dbReference>
<dbReference type="Pfam" id="PF07717">
    <property type="entry name" value="OB_NTP_bind"/>
    <property type="match status" value="1"/>
</dbReference>
<evidence type="ECO:0000256" key="3">
    <source>
        <dbReference type="ARBA" id="ARBA00022741"/>
    </source>
</evidence>
<gene>
    <name evidence="10" type="primary">Mo04879</name>
    <name evidence="10" type="ORF">E5Q_04879</name>
</gene>
<evidence type="ECO:0000256" key="2">
    <source>
        <dbReference type="ARBA" id="ARBA00012552"/>
    </source>
</evidence>
<dbReference type="InParanoid" id="G7E5T6"/>
<keyword evidence="5" id="KW-0347">Helicase</keyword>
<dbReference type="HOGENOM" id="CLU_001832_5_11_1"/>
<evidence type="ECO:0000313" key="11">
    <source>
        <dbReference type="Proteomes" id="UP000009131"/>
    </source>
</evidence>
<dbReference type="InterPro" id="IPR048333">
    <property type="entry name" value="HA2_WH"/>
</dbReference>
<dbReference type="SMART" id="SM00847">
    <property type="entry name" value="HA2"/>
    <property type="match status" value="1"/>
</dbReference>
<dbReference type="Pfam" id="PF00271">
    <property type="entry name" value="Helicase_C"/>
    <property type="match status" value="1"/>
</dbReference>
<dbReference type="Pfam" id="PF00270">
    <property type="entry name" value="DEAD"/>
    <property type="match status" value="1"/>
</dbReference>
<evidence type="ECO:0000256" key="7">
    <source>
        <dbReference type="ARBA" id="ARBA00047984"/>
    </source>
</evidence>
<dbReference type="FunFam" id="3.40.50.300:FF:000145">
    <property type="entry name" value="probable ATP-dependent RNA helicase DHX40"/>
    <property type="match status" value="1"/>
</dbReference>
<dbReference type="PROSITE" id="PS51192">
    <property type="entry name" value="HELICASE_ATP_BIND_1"/>
    <property type="match status" value="1"/>
</dbReference>
<dbReference type="EMBL" id="BABT02000150">
    <property type="protein sequence ID" value="GAA98196.1"/>
    <property type="molecule type" value="Genomic_DNA"/>
</dbReference>
<name>G7E5T6_MIXOS</name>
<evidence type="ECO:0000256" key="5">
    <source>
        <dbReference type="ARBA" id="ARBA00022806"/>
    </source>
</evidence>
<dbReference type="InterPro" id="IPR027417">
    <property type="entry name" value="P-loop_NTPase"/>
</dbReference>
<dbReference type="Gene3D" id="3.40.50.300">
    <property type="entry name" value="P-loop containing nucleotide triphosphate hydrolases"/>
    <property type="match status" value="2"/>
</dbReference>
<dbReference type="SMART" id="SM00487">
    <property type="entry name" value="DEXDc"/>
    <property type="match status" value="1"/>
</dbReference>
<dbReference type="GO" id="GO:0005524">
    <property type="term" value="F:ATP binding"/>
    <property type="evidence" value="ECO:0007669"/>
    <property type="project" value="UniProtKB-KW"/>
</dbReference>
<keyword evidence="11" id="KW-1185">Reference proteome</keyword>
<organism evidence="10 11">
    <name type="scientific">Mixia osmundae (strain CBS 9802 / IAM 14324 / JCM 22182 / KY 12970)</name>
    <dbReference type="NCBI Taxonomy" id="764103"/>
    <lineage>
        <taxon>Eukaryota</taxon>
        <taxon>Fungi</taxon>
        <taxon>Dikarya</taxon>
        <taxon>Basidiomycota</taxon>
        <taxon>Pucciniomycotina</taxon>
        <taxon>Mixiomycetes</taxon>
        <taxon>Mixiales</taxon>
        <taxon>Mixiaceae</taxon>
        <taxon>Mixia</taxon>
    </lineage>
</organism>
<dbReference type="OrthoDB" id="10253254at2759"/>
<feature type="domain" description="Helicase C-terminal" evidence="9">
    <location>
        <begin position="256"/>
        <end position="428"/>
    </location>
</feature>
<accession>G7E5T6</accession>
<dbReference type="Pfam" id="PF21010">
    <property type="entry name" value="HA2_C"/>
    <property type="match status" value="1"/>
</dbReference>
<dbReference type="EC" id="3.6.4.13" evidence="2"/>
<keyword evidence="4" id="KW-0378">Hydrolase</keyword>
<dbReference type="PANTHER" id="PTHR18934">
    <property type="entry name" value="ATP-DEPENDENT RNA HELICASE"/>
    <property type="match status" value="1"/>
</dbReference>
<dbReference type="Gene3D" id="1.20.120.1080">
    <property type="match status" value="1"/>
</dbReference>
<comment type="similarity">
    <text evidence="1">Belongs to the DEAD box helicase family. DEAH subfamily.</text>
</comment>
<dbReference type="GO" id="GO:0003724">
    <property type="term" value="F:RNA helicase activity"/>
    <property type="evidence" value="ECO:0007669"/>
    <property type="project" value="UniProtKB-EC"/>
</dbReference>
<dbReference type="InterPro" id="IPR001650">
    <property type="entry name" value="Helicase_C-like"/>
</dbReference>
<keyword evidence="6" id="KW-0067">ATP-binding</keyword>
<dbReference type="GO" id="GO:0016787">
    <property type="term" value="F:hydrolase activity"/>
    <property type="evidence" value="ECO:0007669"/>
    <property type="project" value="UniProtKB-KW"/>
</dbReference>
<evidence type="ECO:0000256" key="4">
    <source>
        <dbReference type="ARBA" id="ARBA00022801"/>
    </source>
</evidence>
<dbReference type="Proteomes" id="UP000009131">
    <property type="component" value="Unassembled WGS sequence"/>
</dbReference>
<proteinExistence type="inferred from homology"/>
<reference evidence="10 11" key="1">
    <citation type="journal article" date="2011" name="J. Gen. Appl. Microbiol.">
        <title>Draft genome sequencing of the enigmatic basidiomycete Mixia osmundae.</title>
        <authorList>
            <person name="Nishida H."/>
            <person name="Nagatsuka Y."/>
            <person name="Sugiyama J."/>
        </authorList>
    </citation>
    <scope>NUCLEOTIDE SEQUENCE [LARGE SCALE GENOMIC DNA]</scope>
    <source>
        <strain evidence="11">CBS 9802 / IAM 14324 / JCM 22182 / KY 12970</strain>
    </source>
</reference>
<dbReference type="eggNOG" id="KOG0922">
    <property type="taxonomic scope" value="Eukaryota"/>
</dbReference>
<evidence type="ECO:0000259" key="9">
    <source>
        <dbReference type="PROSITE" id="PS51194"/>
    </source>
</evidence>
<dbReference type="CDD" id="cd18791">
    <property type="entry name" value="SF2_C_RHA"/>
    <property type="match status" value="1"/>
</dbReference>
<dbReference type="GO" id="GO:0071013">
    <property type="term" value="C:catalytic step 2 spliceosome"/>
    <property type="evidence" value="ECO:0007669"/>
    <property type="project" value="TreeGrafter"/>
</dbReference>
<dbReference type="STRING" id="764103.G7E5T6"/>
<dbReference type="InterPro" id="IPR011545">
    <property type="entry name" value="DEAD/DEAH_box_helicase_dom"/>
</dbReference>
<dbReference type="InterPro" id="IPR007502">
    <property type="entry name" value="Helicase-assoc_dom"/>
</dbReference>
<dbReference type="InterPro" id="IPR014001">
    <property type="entry name" value="Helicase_ATP-bd"/>
</dbReference>
<keyword evidence="3" id="KW-0547">Nucleotide-binding</keyword>